<dbReference type="Pfam" id="PF00990">
    <property type="entry name" value="GGDEF"/>
    <property type="match status" value="1"/>
</dbReference>
<keyword evidence="2" id="KW-0472">Membrane</keyword>
<dbReference type="PANTHER" id="PTHR46663:SF2">
    <property type="entry name" value="GGDEF DOMAIN-CONTAINING PROTEIN"/>
    <property type="match status" value="1"/>
</dbReference>
<feature type="transmembrane region" description="Helical" evidence="2">
    <location>
        <begin position="151"/>
        <end position="172"/>
    </location>
</feature>
<dbReference type="SMART" id="SM00267">
    <property type="entry name" value="GGDEF"/>
    <property type="match status" value="1"/>
</dbReference>
<dbReference type="InterPro" id="IPR000160">
    <property type="entry name" value="GGDEF_dom"/>
</dbReference>
<evidence type="ECO:0000256" key="2">
    <source>
        <dbReference type="SAM" id="Phobius"/>
    </source>
</evidence>
<feature type="transmembrane region" description="Helical" evidence="2">
    <location>
        <begin position="119"/>
        <end position="139"/>
    </location>
</feature>
<accession>A0A1M7SQ37</accession>
<feature type="region of interest" description="Disordered" evidence="1">
    <location>
        <begin position="1"/>
        <end position="41"/>
    </location>
</feature>
<dbReference type="InterPro" id="IPR052163">
    <property type="entry name" value="DGC-Regulatory_Protein"/>
</dbReference>
<feature type="transmembrane region" description="Helical" evidence="2">
    <location>
        <begin position="378"/>
        <end position="396"/>
    </location>
</feature>
<feature type="transmembrane region" description="Helical" evidence="2">
    <location>
        <begin position="253"/>
        <end position="272"/>
    </location>
</feature>
<evidence type="ECO:0000313" key="4">
    <source>
        <dbReference type="EMBL" id="SHN60582.1"/>
    </source>
</evidence>
<dbReference type="FunFam" id="3.30.70.270:FF:000001">
    <property type="entry name" value="Diguanylate cyclase domain protein"/>
    <property type="match status" value="1"/>
</dbReference>
<organism evidence="4 5">
    <name type="scientific">Geodermatophilus obscurus</name>
    <dbReference type="NCBI Taxonomy" id="1861"/>
    <lineage>
        <taxon>Bacteria</taxon>
        <taxon>Bacillati</taxon>
        <taxon>Actinomycetota</taxon>
        <taxon>Actinomycetes</taxon>
        <taxon>Geodermatophilales</taxon>
        <taxon>Geodermatophilaceae</taxon>
        <taxon>Geodermatophilus</taxon>
    </lineage>
</organism>
<keyword evidence="2" id="KW-0812">Transmembrane</keyword>
<feature type="domain" description="GGDEF" evidence="3">
    <location>
        <begin position="449"/>
        <end position="581"/>
    </location>
</feature>
<sequence length="592" mass="61249">MAEDVPGHVERNAAQEHQAGGRVPERGQPTVRQAGRHRRDPFLPITASAVGHPSEGCRLMIGGGGPIAEAGEPSVLSRGKALAMTDRFARPPRAGVVVAAVVVAAFLLATSRLPPTSSAITSDVVQLLVAGAAAATTATRARRCPPGRVRTAWLLLALSCASWCAGQGYWSWLSARGEAPFPSLADAGFLGFAVLAVAGLVVHPAGGGRTGSWQRVLDSVMTCGAVSLLSWETVLGAVVAVDNGYDDIARTLLLAYPVADVVMVVLAVLLLAHTRGDRTALNLVGLGVLAQAIADSTFAYLTATSNYDGGSVDVGWVVAFLLIALAGTCPVDSPRPADRRPGAGPPSVPVSVVPYIPVVAAFGVALGATFSGHPLTSGELLVVTVVVGTLLARQYATVRENTRLAADLAAREVELEHLAFHDPLTGLANRALFRDRLEHALELHTRDPRGVALVFLDLDDFKAVNDTFGHGVGDELLTRVSERITGALRGGDTIARLGGDEFAVLLEDGGDGLTSATRIADALRAPFVLAGRTLQVGASIGVCALEPTDPSVGADALLARSDAAMYQAKHNGKARVVSYDVEAPASPAAPVG</sequence>
<dbReference type="AlphaFoldDB" id="A0A1M7SQ37"/>
<keyword evidence="2" id="KW-1133">Transmembrane helix</keyword>
<dbReference type="PANTHER" id="PTHR46663">
    <property type="entry name" value="DIGUANYLATE CYCLASE DGCT-RELATED"/>
    <property type="match status" value="1"/>
</dbReference>
<dbReference type="InterPro" id="IPR043128">
    <property type="entry name" value="Rev_trsase/Diguanyl_cyclase"/>
</dbReference>
<reference evidence="4 5" key="1">
    <citation type="submission" date="2016-12" db="EMBL/GenBank/DDBJ databases">
        <authorList>
            <person name="Song W.-J."/>
            <person name="Kurnit D.M."/>
        </authorList>
    </citation>
    <scope>NUCLEOTIDE SEQUENCE [LARGE SCALE GENOMIC DNA]</scope>
    <source>
        <strain evidence="4 5">DSM 43162</strain>
    </source>
</reference>
<proteinExistence type="predicted"/>
<dbReference type="CDD" id="cd01949">
    <property type="entry name" value="GGDEF"/>
    <property type="match status" value="1"/>
</dbReference>
<protein>
    <submittedName>
        <fullName evidence="4">Diguanylate cyclase (GGDEF) domain-containing protein</fullName>
    </submittedName>
</protein>
<dbReference type="SUPFAM" id="SSF55073">
    <property type="entry name" value="Nucleotide cyclase"/>
    <property type="match status" value="1"/>
</dbReference>
<dbReference type="Proteomes" id="UP000184428">
    <property type="component" value="Unassembled WGS sequence"/>
</dbReference>
<feature type="transmembrane region" description="Helical" evidence="2">
    <location>
        <begin position="279"/>
        <end position="302"/>
    </location>
</feature>
<feature type="compositionally biased region" description="Basic and acidic residues" evidence="1">
    <location>
        <begin position="1"/>
        <end position="14"/>
    </location>
</feature>
<dbReference type="PROSITE" id="PS50887">
    <property type="entry name" value="GGDEF"/>
    <property type="match status" value="1"/>
</dbReference>
<feature type="transmembrane region" description="Helical" evidence="2">
    <location>
        <begin position="216"/>
        <end position="241"/>
    </location>
</feature>
<dbReference type="NCBIfam" id="TIGR00254">
    <property type="entry name" value="GGDEF"/>
    <property type="match status" value="1"/>
</dbReference>
<feature type="transmembrane region" description="Helical" evidence="2">
    <location>
        <begin position="314"/>
        <end position="331"/>
    </location>
</feature>
<dbReference type="InterPro" id="IPR029787">
    <property type="entry name" value="Nucleotide_cyclase"/>
</dbReference>
<feature type="transmembrane region" description="Helical" evidence="2">
    <location>
        <begin position="94"/>
        <end position="113"/>
    </location>
</feature>
<gene>
    <name evidence="4" type="ORF">SAMN05660350_00988</name>
</gene>
<dbReference type="EMBL" id="FRDM01000003">
    <property type="protein sequence ID" value="SHN60582.1"/>
    <property type="molecule type" value="Genomic_DNA"/>
</dbReference>
<evidence type="ECO:0000313" key="5">
    <source>
        <dbReference type="Proteomes" id="UP000184428"/>
    </source>
</evidence>
<dbReference type="Gene3D" id="3.30.70.270">
    <property type="match status" value="1"/>
</dbReference>
<name>A0A1M7SQ37_9ACTN</name>
<evidence type="ECO:0000256" key="1">
    <source>
        <dbReference type="SAM" id="MobiDB-lite"/>
    </source>
</evidence>
<feature type="transmembrane region" description="Helical" evidence="2">
    <location>
        <begin position="352"/>
        <end position="372"/>
    </location>
</feature>
<feature type="transmembrane region" description="Helical" evidence="2">
    <location>
        <begin position="184"/>
        <end position="204"/>
    </location>
</feature>
<evidence type="ECO:0000259" key="3">
    <source>
        <dbReference type="PROSITE" id="PS50887"/>
    </source>
</evidence>